<dbReference type="Pfam" id="PF03328">
    <property type="entry name" value="HpcH_HpaI"/>
    <property type="match status" value="1"/>
</dbReference>
<evidence type="ECO:0000256" key="5">
    <source>
        <dbReference type="PIRSR" id="PIRSR015582-2"/>
    </source>
</evidence>
<keyword evidence="3 5" id="KW-0460">Magnesium</keyword>
<dbReference type="InterPro" id="IPR015813">
    <property type="entry name" value="Pyrv/PenolPyrv_kinase-like_dom"/>
</dbReference>
<dbReference type="Gene3D" id="3.20.20.60">
    <property type="entry name" value="Phosphoenolpyruvate-binding domains"/>
    <property type="match status" value="1"/>
</dbReference>
<proteinExistence type="predicted"/>
<evidence type="ECO:0000313" key="8">
    <source>
        <dbReference type="Proteomes" id="UP000229740"/>
    </source>
</evidence>
<accession>A0A2G6E4Q8</accession>
<dbReference type="PIRSF" id="PIRSF015582">
    <property type="entry name" value="Cit_lyase_B"/>
    <property type="match status" value="1"/>
</dbReference>
<keyword evidence="2 5" id="KW-0479">Metal-binding</keyword>
<evidence type="ECO:0000259" key="6">
    <source>
        <dbReference type="Pfam" id="PF03328"/>
    </source>
</evidence>
<gene>
    <name evidence="7" type="ORF">CSB45_09100</name>
</gene>
<dbReference type="InterPro" id="IPR005000">
    <property type="entry name" value="Aldolase/citrate-lyase_domain"/>
</dbReference>
<evidence type="ECO:0000313" key="7">
    <source>
        <dbReference type="EMBL" id="PID57063.1"/>
    </source>
</evidence>
<sequence>MNTAMRKRRSMLYVPGNNASMVQQAGVYGADCVLLDLEDAIAPSEKDAARVLLKYSIPTVNFYGAEVTVRVNHLDTPFGLEDLQVIVPIQPDALRLPKMETPEDVLRVVRTVESIEKQHNLPHDHLKFQVMIETAIGVENALDIARSSPRIHAITIGGQDLAADMGIILEKGSQGLDYASKRIVMAAKAARIEAMDTVFVDVEDEDGLREATRYAKEIGFTGKAAINPRQIEVINAVFTPSEEDIEKAIDIISAYNRHKANGVGVFAIRGKMVDAPIVTRALHLLELADIDSKTL</sequence>
<dbReference type="Proteomes" id="UP000229740">
    <property type="component" value="Unassembled WGS sequence"/>
</dbReference>
<evidence type="ECO:0000256" key="1">
    <source>
        <dbReference type="ARBA" id="ARBA00001946"/>
    </source>
</evidence>
<dbReference type="InterPro" id="IPR040442">
    <property type="entry name" value="Pyrv_kinase-like_dom_sf"/>
</dbReference>
<feature type="binding site" evidence="4">
    <location>
        <position position="70"/>
    </location>
    <ligand>
        <name>substrate</name>
    </ligand>
</feature>
<dbReference type="AlphaFoldDB" id="A0A2G6E4Q8"/>
<dbReference type="GO" id="GO:0000287">
    <property type="term" value="F:magnesium ion binding"/>
    <property type="evidence" value="ECO:0007669"/>
    <property type="project" value="TreeGrafter"/>
</dbReference>
<dbReference type="PANTHER" id="PTHR32308">
    <property type="entry name" value="LYASE BETA SUBUNIT, PUTATIVE (AFU_ORTHOLOGUE AFUA_4G13030)-RELATED"/>
    <property type="match status" value="1"/>
</dbReference>
<reference evidence="7 8" key="1">
    <citation type="submission" date="2017-10" db="EMBL/GenBank/DDBJ databases">
        <title>Novel microbial diversity and functional potential in the marine mammal oral microbiome.</title>
        <authorList>
            <person name="Dudek N.K."/>
            <person name="Sun C.L."/>
            <person name="Burstein D."/>
            <person name="Kantor R.S."/>
            <person name="Aliaga Goltsman D.S."/>
            <person name="Bik E.M."/>
            <person name="Thomas B.C."/>
            <person name="Banfield J.F."/>
            <person name="Relman D.A."/>
        </authorList>
    </citation>
    <scope>NUCLEOTIDE SEQUENCE [LARGE SCALE GENOMIC DNA]</scope>
    <source>
        <strain evidence="7">DOLZORAL124_49_17</strain>
    </source>
</reference>
<dbReference type="InterPro" id="IPR011206">
    <property type="entry name" value="Citrate_lyase_beta/mcl1/mcl2"/>
</dbReference>
<name>A0A2G6E4Q8_9BACT</name>
<comment type="cofactor">
    <cofactor evidence="1">
        <name>Mg(2+)</name>
        <dbReference type="ChEBI" id="CHEBI:18420"/>
    </cofactor>
</comment>
<evidence type="ECO:0000256" key="4">
    <source>
        <dbReference type="PIRSR" id="PIRSR015582-1"/>
    </source>
</evidence>
<evidence type="ECO:0000256" key="2">
    <source>
        <dbReference type="ARBA" id="ARBA00022723"/>
    </source>
</evidence>
<evidence type="ECO:0000256" key="3">
    <source>
        <dbReference type="ARBA" id="ARBA00022842"/>
    </source>
</evidence>
<dbReference type="PANTHER" id="PTHR32308:SF0">
    <property type="entry name" value="HPCH_HPAI ALDOLASE_CITRATE LYASE DOMAIN-CONTAINING PROTEIN"/>
    <property type="match status" value="1"/>
</dbReference>
<dbReference type="SUPFAM" id="SSF51621">
    <property type="entry name" value="Phosphoenolpyruvate/pyruvate domain"/>
    <property type="match status" value="1"/>
</dbReference>
<feature type="binding site" evidence="4">
    <location>
        <position position="133"/>
    </location>
    <ligand>
        <name>substrate</name>
    </ligand>
</feature>
<comment type="caution">
    <text evidence="7">The sequence shown here is derived from an EMBL/GenBank/DDBJ whole genome shotgun (WGS) entry which is preliminary data.</text>
</comment>
<organism evidence="7 8">
    <name type="scientific">candidate division KSB3 bacterium</name>
    <dbReference type="NCBI Taxonomy" id="2044937"/>
    <lineage>
        <taxon>Bacteria</taxon>
        <taxon>candidate division KSB3</taxon>
    </lineage>
</organism>
<dbReference type="GO" id="GO:0006107">
    <property type="term" value="P:oxaloacetate metabolic process"/>
    <property type="evidence" value="ECO:0007669"/>
    <property type="project" value="TreeGrafter"/>
</dbReference>
<feature type="binding site" evidence="5">
    <location>
        <position position="133"/>
    </location>
    <ligand>
        <name>Mg(2+)</name>
        <dbReference type="ChEBI" id="CHEBI:18420"/>
    </ligand>
</feature>
<feature type="domain" description="HpcH/HpaI aldolase/citrate lyase" evidence="6">
    <location>
        <begin position="9"/>
        <end position="228"/>
    </location>
</feature>
<feature type="binding site" evidence="5">
    <location>
        <position position="160"/>
    </location>
    <ligand>
        <name>Mg(2+)</name>
        <dbReference type="ChEBI" id="CHEBI:18420"/>
    </ligand>
</feature>
<keyword evidence="7" id="KW-0456">Lyase</keyword>
<dbReference type="GO" id="GO:0016829">
    <property type="term" value="F:lyase activity"/>
    <property type="evidence" value="ECO:0007669"/>
    <property type="project" value="UniProtKB-KW"/>
</dbReference>
<dbReference type="EMBL" id="PDPS01000029">
    <property type="protein sequence ID" value="PID57063.1"/>
    <property type="molecule type" value="Genomic_DNA"/>
</dbReference>
<protein>
    <submittedName>
        <fullName evidence="7">CoA ester lyase</fullName>
    </submittedName>
</protein>